<dbReference type="EMBL" id="JAADJZ010000007">
    <property type="protein sequence ID" value="KAF2873510.1"/>
    <property type="molecule type" value="Genomic_DNA"/>
</dbReference>
<dbReference type="AlphaFoldDB" id="A0A7C8IGB7"/>
<name>A0A7C8IGB7_9PLEO</name>
<protein>
    <submittedName>
        <fullName evidence="2">Uncharacterized protein</fullName>
    </submittedName>
</protein>
<keyword evidence="3" id="KW-1185">Reference proteome</keyword>
<comment type="caution">
    <text evidence="2">The sequence shown here is derived from an EMBL/GenBank/DDBJ whole genome shotgun (WGS) entry which is preliminary data.</text>
</comment>
<feature type="signal peptide" evidence="1">
    <location>
        <begin position="1"/>
        <end position="19"/>
    </location>
</feature>
<evidence type="ECO:0000313" key="2">
    <source>
        <dbReference type="EMBL" id="KAF2873510.1"/>
    </source>
</evidence>
<organism evidence="2 3">
    <name type="scientific">Massariosphaeria phaeospora</name>
    <dbReference type="NCBI Taxonomy" id="100035"/>
    <lineage>
        <taxon>Eukaryota</taxon>
        <taxon>Fungi</taxon>
        <taxon>Dikarya</taxon>
        <taxon>Ascomycota</taxon>
        <taxon>Pezizomycotina</taxon>
        <taxon>Dothideomycetes</taxon>
        <taxon>Pleosporomycetidae</taxon>
        <taxon>Pleosporales</taxon>
        <taxon>Pleosporales incertae sedis</taxon>
        <taxon>Massariosphaeria</taxon>
    </lineage>
</organism>
<sequence>MILEKLLASFAFMVAVVAASVPDMSAAEAVDDVFANPVTAAAAAAEVVPNTGTAESIMDGTTGNSLAAQGILVCRFRLQLLQFCTTNDDEGFHVETLGQLYYIETTFGQHLVRYPWGAGRIDGRIKKLNHVGSLNKFMLITYHRDNRAWFRFNSSNRCTWHSENNDKTTCGQCDWLGWVTPPLHCDATTLFEIRRSAMWCYFKCLG</sequence>
<accession>A0A7C8IGB7</accession>
<evidence type="ECO:0000256" key="1">
    <source>
        <dbReference type="SAM" id="SignalP"/>
    </source>
</evidence>
<proteinExistence type="predicted"/>
<feature type="chain" id="PRO_5028826391" evidence="1">
    <location>
        <begin position="20"/>
        <end position="206"/>
    </location>
</feature>
<keyword evidence="1" id="KW-0732">Signal</keyword>
<evidence type="ECO:0000313" key="3">
    <source>
        <dbReference type="Proteomes" id="UP000481861"/>
    </source>
</evidence>
<dbReference type="Proteomes" id="UP000481861">
    <property type="component" value="Unassembled WGS sequence"/>
</dbReference>
<reference evidence="2 3" key="1">
    <citation type="submission" date="2020-01" db="EMBL/GenBank/DDBJ databases">
        <authorList>
            <consortium name="DOE Joint Genome Institute"/>
            <person name="Haridas S."/>
            <person name="Albert R."/>
            <person name="Binder M."/>
            <person name="Bloem J."/>
            <person name="Labutti K."/>
            <person name="Salamov A."/>
            <person name="Andreopoulos B."/>
            <person name="Baker S.E."/>
            <person name="Barry K."/>
            <person name="Bills G."/>
            <person name="Bluhm B.H."/>
            <person name="Cannon C."/>
            <person name="Castanera R."/>
            <person name="Culley D.E."/>
            <person name="Daum C."/>
            <person name="Ezra D."/>
            <person name="Gonzalez J.B."/>
            <person name="Henrissat B."/>
            <person name="Kuo A."/>
            <person name="Liang C."/>
            <person name="Lipzen A."/>
            <person name="Lutzoni F."/>
            <person name="Magnuson J."/>
            <person name="Mondo S."/>
            <person name="Nolan M."/>
            <person name="Ohm R."/>
            <person name="Pangilinan J."/>
            <person name="Park H.-J.H."/>
            <person name="Ramirez L."/>
            <person name="Alfaro M."/>
            <person name="Sun H."/>
            <person name="Tritt A."/>
            <person name="Yoshinaga Y."/>
            <person name="Zwiers L.-H.L."/>
            <person name="Turgeon B.G."/>
            <person name="Goodwin S.B."/>
            <person name="Spatafora J.W."/>
            <person name="Crous P.W."/>
            <person name="Grigoriev I.V."/>
        </authorList>
    </citation>
    <scope>NUCLEOTIDE SEQUENCE [LARGE SCALE GENOMIC DNA]</scope>
    <source>
        <strain evidence="2 3">CBS 611.86</strain>
    </source>
</reference>
<gene>
    <name evidence="2" type="ORF">BDV95DRAFT_345619</name>
</gene>